<feature type="region of interest" description="Disordered" evidence="1">
    <location>
        <begin position="37"/>
        <end position="62"/>
    </location>
</feature>
<reference evidence="2" key="1">
    <citation type="submission" date="2021-02" db="EMBL/GenBank/DDBJ databases">
        <authorList>
            <person name="Nowell W R."/>
        </authorList>
    </citation>
    <scope>NUCLEOTIDE SEQUENCE</scope>
</reference>
<dbReference type="EMBL" id="CAJOBJ010291710">
    <property type="protein sequence ID" value="CAF5154447.1"/>
    <property type="molecule type" value="Genomic_DNA"/>
</dbReference>
<sequence>MANKKSVKRCSRRKASIRVAQNRQIQATTLNLTTSSIRSSLPSQQKIKKQTKLDLTSTSSKG</sequence>
<protein>
    <submittedName>
        <fullName evidence="2">Uncharacterized protein</fullName>
    </submittedName>
</protein>
<dbReference type="AlphaFoldDB" id="A0A8S3G779"/>
<feature type="compositionally biased region" description="Polar residues" evidence="1">
    <location>
        <begin position="53"/>
        <end position="62"/>
    </location>
</feature>
<evidence type="ECO:0000313" key="2">
    <source>
        <dbReference type="EMBL" id="CAF5154447.1"/>
    </source>
</evidence>
<dbReference type="Proteomes" id="UP000681720">
    <property type="component" value="Unassembled WGS sequence"/>
</dbReference>
<accession>A0A8S3G779</accession>
<name>A0A8S3G779_9BILA</name>
<feature type="non-terminal residue" evidence="2">
    <location>
        <position position="1"/>
    </location>
</feature>
<comment type="caution">
    <text evidence="2">The sequence shown here is derived from an EMBL/GenBank/DDBJ whole genome shotgun (WGS) entry which is preliminary data.</text>
</comment>
<evidence type="ECO:0000256" key="1">
    <source>
        <dbReference type="SAM" id="MobiDB-lite"/>
    </source>
</evidence>
<organism evidence="2 3">
    <name type="scientific">Rotaria magnacalcarata</name>
    <dbReference type="NCBI Taxonomy" id="392030"/>
    <lineage>
        <taxon>Eukaryota</taxon>
        <taxon>Metazoa</taxon>
        <taxon>Spiralia</taxon>
        <taxon>Gnathifera</taxon>
        <taxon>Rotifera</taxon>
        <taxon>Eurotatoria</taxon>
        <taxon>Bdelloidea</taxon>
        <taxon>Philodinida</taxon>
        <taxon>Philodinidae</taxon>
        <taxon>Rotaria</taxon>
    </lineage>
</organism>
<gene>
    <name evidence="2" type="ORF">GIL414_LOCUS65294</name>
</gene>
<proteinExistence type="predicted"/>
<evidence type="ECO:0000313" key="3">
    <source>
        <dbReference type="Proteomes" id="UP000681720"/>
    </source>
</evidence>